<comment type="caution">
    <text evidence="3">The sequence shown here is derived from an EMBL/GenBank/DDBJ whole genome shotgun (WGS) entry which is preliminary data.</text>
</comment>
<keyword evidence="2" id="KW-0472">Membrane</keyword>
<keyword evidence="2" id="KW-1133">Transmembrane helix</keyword>
<dbReference type="AlphaFoldDB" id="A0ABD7SHY1"/>
<feature type="transmembrane region" description="Helical" evidence="2">
    <location>
        <begin position="48"/>
        <end position="67"/>
    </location>
</feature>
<evidence type="ECO:0000256" key="2">
    <source>
        <dbReference type="SAM" id="Phobius"/>
    </source>
</evidence>
<feature type="compositionally biased region" description="Basic and acidic residues" evidence="1">
    <location>
        <begin position="190"/>
        <end position="215"/>
    </location>
</feature>
<protein>
    <submittedName>
        <fullName evidence="3">Uncharacterized protein</fullName>
    </submittedName>
</protein>
<evidence type="ECO:0000313" key="3">
    <source>
        <dbReference type="EMBL" id="TXX63604.1"/>
    </source>
</evidence>
<proteinExistence type="predicted"/>
<keyword evidence="2" id="KW-0812">Transmembrane</keyword>
<accession>A0ABD7SHY1</accession>
<feature type="transmembrane region" description="Helical" evidence="2">
    <location>
        <begin position="79"/>
        <end position="100"/>
    </location>
</feature>
<dbReference type="Proteomes" id="UP000323819">
    <property type="component" value="Unassembled WGS sequence"/>
</dbReference>
<sequence>MSLRKNIADILDMHLPSDKWEFYYHYARSLLDEDIERYQRIDEKATKFIGLVSTVFAVFTGVVSWIFKNRFPPNTILEWILITLIILTFLALISSWSLLFRTIKLYPVPRLPLSDEIDNLFYNKDFPQIYYDLTLACRNALEMSHKVAKEKENLILKAYKDIAISAWLITISGIFIILVQLNPKDVNMNPEEKPKQEQQKKETQQTKPNVPDRDTVPPALYMLLNSKDQPNDDCRNILNEAFSKENKHLKNDNKKD</sequence>
<feature type="transmembrane region" description="Helical" evidence="2">
    <location>
        <begin position="162"/>
        <end position="181"/>
    </location>
</feature>
<organism evidence="3 4">
    <name type="scientific">Vibrio cholerae</name>
    <dbReference type="NCBI Taxonomy" id="666"/>
    <lineage>
        <taxon>Bacteria</taxon>
        <taxon>Pseudomonadati</taxon>
        <taxon>Pseudomonadota</taxon>
        <taxon>Gammaproteobacteria</taxon>
        <taxon>Vibrionales</taxon>
        <taxon>Vibrionaceae</taxon>
        <taxon>Vibrio</taxon>
    </lineage>
</organism>
<reference evidence="3 4" key="1">
    <citation type="submission" date="2019-06" db="EMBL/GenBank/DDBJ databases">
        <title>Vibrio cholerae phylogeny based on whole-genome sequencing reveals genetic diversity and population strucutre.</title>
        <authorList>
            <person name="Zhiqiu Y."/>
            <person name="Bin L."/>
            <person name="Lingyan J."/>
        </authorList>
    </citation>
    <scope>NUCLEOTIDE SEQUENCE [LARGE SCALE GENOMIC DNA]</scope>
    <source>
        <strain evidence="3 4">N2814</strain>
    </source>
</reference>
<dbReference type="EMBL" id="VSIJ01000037">
    <property type="protein sequence ID" value="TXX63604.1"/>
    <property type="molecule type" value="Genomic_DNA"/>
</dbReference>
<evidence type="ECO:0000256" key="1">
    <source>
        <dbReference type="SAM" id="MobiDB-lite"/>
    </source>
</evidence>
<name>A0ABD7SHY1_VIBCL</name>
<evidence type="ECO:0000313" key="4">
    <source>
        <dbReference type="Proteomes" id="UP000323819"/>
    </source>
</evidence>
<gene>
    <name evidence="3" type="ORF">FXF03_18110</name>
</gene>
<dbReference type="RefSeq" id="WP_114806384.1">
    <property type="nucleotide sequence ID" value="NZ_QEEI01000059.1"/>
</dbReference>
<feature type="region of interest" description="Disordered" evidence="1">
    <location>
        <begin position="188"/>
        <end position="219"/>
    </location>
</feature>